<dbReference type="InterPro" id="IPR012792">
    <property type="entry name" value="3-oxoacid_CoA-transf_A"/>
</dbReference>
<accession>A0A7Y9UJN9</accession>
<reference evidence="4 5" key="1">
    <citation type="submission" date="2020-07" db="EMBL/GenBank/DDBJ databases">
        <title>Sequencing the genomes of 1000 actinobacteria strains.</title>
        <authorList>
            <person name="Klenk H.-P."/>
        </authorList>
    </citation>
    <scope>NUCLEOTIDE SEQUENCE [LARGE SCALE GENOMIC DNA]</scope>
    <source>
        <strain evidence="4 5">DSM 24552</strain>
    </source>
</reference>
<dbReference type="SMART" id="SM00882">
    <property type="entry name" value="CoA_trans"/>
    <property type="match status" value="1"/>
</dbReference>
<comment type="similarity">
    <text evidence="1">Belongs to the 3-oxoacid CoA-transferase subunit A family.</text>
</comment>
<keyword evidence="2 4" id="KW-0808">Transferase</keyword>
<evidence type="ECO:0000256" key="2">
    <source>
        <dbReference type="ARBA" id="ARBA00022679"/>
    </source>
</evidence>
<dbReference type="SUPFAM" id="SSF100950">
    <property type="entry name" value="NagB/RpiA/CoA transferase-like"/>
    <property type="match status" value="1"/>
</dbReference>
<comment type="caution">
    <text evidence="4">The sequence shown here is derived from an EMBL/GenBank/DDBJ whole genome shotgun (WGS) entry which is preliminary data.</text>
</comment>
<evidence type="ECO:0000313" key="5">
    <source>
        <dbReference type="Proteomes" id="UP000544110"/>
    </source>
</evidence>
<dbReference type="InterPro" id="IPR004163">
    <property type="entry name" value="CoA_transf_BS"/>
</dbReference>
<gene>
    <name evidence="4" type="ORF">BJ989_000752</name>
</gene>
<dbReference type="PROSITE" id="PS01273">
    <property type="entry name" value="COA_TRANSF_1"/>
    <property type="match status" value="1"/>
</dbReference>
<proteinExistence type="inferred from homology"/>
<feature type="compositionally biased region" description="Basic and acidic residues" evidence="3">
    <location>
        <begin position="243"/>
        <end position="257"/>
    </location>
</feature>
<name>A0A7Y9UJN9_9ACTN</name>
<dbReference type="EMBL" id="JACCAC010000001">
    <property type="protein sequence ID" value="NYG54448.1"/>
    <property type="molecule type" value="Genomic_DNA"/>
</dbReference>
<dbReference type="InterPro" id="IPR037171">
    <property type="entry name" value="NagB/RpiA_transferase-like"/>
</dbReference>
<dbReference type="Proteomes" id="UP000544110">
    <property type="component" value="Unassembled WGS sequence"/>
</dbReference>
<evidence type="ECO:0000256" key="3">
    <source>
        <dbReference type="SAM" id="MobiDB-lite"/>
    </source>
</evidence>
<feature type="region of interest" description="Disordered" evidence="3">
    <location>
        <begin position="243"/>
        <end position="274"/>
    </location>
</feature>
<dbReference type="PANTHER" id="PTHR13707:SF60">
    <property type="entry name" value="ACETATE COA-TRANSFERASE SUBUNIT ALPHA"/>
    <property type="match status" value="1"/>
</dbReference>
<dbReference type="GO" id="GO:0008260">
    <property type="term" value="F:succinyl-CoA:3-oxo-acid CoA-transferase activity"/>
    <property type="evidence" value="ECO:0007669"/>
    <property type="project" value="UniProtKB-EC"/>
</dbReference>
<dbReference type="AlphaFoldDB" id="A0A7Y9UJN9"/>
<dbReference type="PANTHER" id="PTHR13707">
    <property type="entry name" value="KETOACID-COENZYME A TRANSFERASE"/>
    <property type="match status" value="1"/>
</dbReference>
<protein>
    <submittedName>
        <fullName evidence="4">3-oxoacid CoA-transferase subunit A</fullName>
        <ecNumber evidence="4">2.8.3.5</ecNumber>
    </submittedName>
</protein>
<keyword evidence="5" id="KW-1185">Reference proteome</keyword>
<dbReference type="RefSeq" id="WP_179517066.1">
    <property type="nucleotide sequence ID" value="NZ_JACCAC010000001.1"/>
</dbReference>
<dbReference type="Gene3D" id="3.40.1080.10">
    <property type="entry name" value="Glutaconate Coenzyme A-transferase"/>
    <property type="match status" value="1"/>
</dbReference>
<evidence type="ECO:0000256" key="1">
    <source>
        <dbReference type="ARBA" id="ARBA00005612"/>
    </source>
</evidence>
<evidence type="ECO:0000313" key="4">
    <source>
        <dbReference type="EMBL" id="NYG54448.1"/>
    </source>
</evidence>
<sequence length="274" mass="28842">MDKVVASAAEAVADVPDGATLAVGGFGLCGIPSVLIEALLAQGARDLEAVSNNCGVDDWGLGRLLAAKRIRRMVSSYVGENKEFARQYLAGELEVELTPQGTLAERMRAGGSGIAAFFTRTGVGTQVAEGGLPWRYDDAGGVVVASPPKEVRTFQTADGPQEFVMEEAITADVALVRAWRGDRHGNLVYRDSARNFNPLAAMCGRVTVAEVEELVEPGELDPNLVHTPGVFVQRVVALTPEQAADKRIEKRTVRPRPDTAGAAAAGAGTSGQEA</sequence>
<dbReference type="Pfam" id="PF01144">
    <property type="entry name" value="CoA_trans"/>
    <property type="match status" value="1"/>
</dbReference>
<dbReference type="EC" id="2.8.3.5" evidence="4"/>
<dbReference type="NCBIfam" id="TIGR02429">
    <property type="entry name" value="pcaI_scoA_fam"/>
    <property type="match status" value="1"/>
</dbReference>
<dbReference type="InterPro" id="IPR004165">
    <property type="entry name" value="CoA_trans_fam_I"/>
</dbReference>
<organism evidence="4 5">
    <name type="scientific">Nocardioides perillae</name>
    <dbReference type="NCBI Taxonomy" id="1119534"/>
    <lineage>
        <taxon>Bacteria</taxon>
        <taxon>Bacillati</taxon>
        <taxon>Actinomycetota</taxon>
        <taxon>Actinomycetes</taxon>
        <taxon>Propionibacteriales</taxon>
        <taxon>Nocardioidaceae</taxon>
        <taxon>Nocardioides</taxon>
    </lineage>
</organism>